<dbReference type="Pfam" id="PF08856">
    <property type="entry name" value="DUF1826"/>
    <property type="match status" value="1"/>
</dbReference>
<proteinExistence type="predicted"/>
<reference evidence="1 2" key="1">
    <citation type="submission" date="2020-06" db="EMBL/GenBank/DDBJ databases">
        <title>Description of novel acetic acid bacteria.</title>
        <authorList>
            <person name="Sombolestani A."/>
        </authorList>
    </citation>
    <scope>NUCLEOTIDE SEQUENCE [LARGE SCALE GENOMIC DNA]</scope>
    <source>
        <strain evidence="1 2">LMG 31431</strain>
    </source>
</reference>
<dbReference type="EMBL" id="JABXXP010000009">
    <property type="protein sequence ID" value="NVN09910.1"/>
    <property type="molecule type" value="Genomic_DNA"/>
</dbReference>
<accession>A0A7Y7M3P3</accession>
<dbReference type="RefSeq" id="WP_176638705.1">
    <property type="nucleotide sequence ID" value="NZ_JABXXP010000009.1"/>
</dbReference>
<evidence type="ECO:0000313" key="2">
    <source>
        <dbReference type="Proteomes" id="UP000534870"/>
    </source>
</evidence>
<protein>
    <submittedName>
        <fullName evidence="1">DUF1826 domain-containing protein</fullName>
    </submittedName>
</protein>
<dbReference type="InterPro" id="IPR014955">
    <property type="entry name" value="DUF1826"/>
</dbReference>
<dbReference type="Proteomes" id="UP000534870">
    <property type="component" value="Unassembled WGS sequence"/>
</dbReference>
<name>A0A7Y7M3P3_9PROT</name>
<sequence length="207" mass="22360">MLLPEIDPLRAILVPDRVIAVRPRALSAAHSAAARIMLAHGPRLILARGTPDRLGRLLAPRMPADARILLDDALALAADYRTLAGLTEVRLRLERITTDSCRRFHVDRVGLRLLCTYVGPGTQWVPSHPADRMPHAEIDPASMRQIGTGDIAVLKGSAWPGGDGQGVLHRSPPLSHGPEAERVRLLLTIDAPDACGMMDDANPTIVT</sequence>
<evidence type="ECO:0000313" key="1">
    <source>
        <dbReference type="EMBL" id="NVN09910.1"/>
    </source>
</evidence>
<comment type="caution">
    <text evidence="1">The sequence shown here is derived from an EMBL/GenBank/DDBJ whole genome shotgun (WGS) entry which is preliminary data.</text>
</comment>
<organism evidence="1 2">
    <name type="scientific">Nguyenibacter vanlangensis</name>
    <dbReference type="NCBI Taxonomy" id="1216886"/>
    <lineage>
        <taxon>Bacteria</taxon>
        <taxon>Pseudomonadati</taxon>
        <taxon>Pseudomonadota</taxon>
        <taxon>Alphaproteobacteria</taxon>
        <taxon>Acetobacterales</taxon>
        <taxon>Acetobacteraceae</taxon>
        <taxon>Nguyenibacter</taxon>
    </lineage>
</organism>
<dbReference type="AlphaFoldDB" id="A0A7Y7M3P3"/>
<gene>
    <name evidence="1" type="ORF">HUK84_01885</name>
</gene>